<comment type="subcellular location">
    <subcellularLocation>
        <location evidence="1">Mitochondrion</location>
    </subcellularLocation>
</comment>
<evidence type="ECO:0000256" key="7">
    <source>
        <dbReference type="ARBA" id="ARBA00035182"/>
    </source>
</evidence>
<dbReference type="GO" id="GO:0006412">
    <property type="term" value="P:translation"/>
    <property type="evidence" value="ECO:0007669"/>
    <property type="project" value="TreeGrafter"/>
</dbReference>
<dbReference type="Proteomes" id="UP000828390">
    <property type="component" value="Unassembled WGS sequence"/>
</dbReference>
<dbReference type="PANTHER" id="PTHR13409:SF0">
    <property type="entry name" value="LARGE RIBOSOMAL SUBUNIT PROTEIN ML51"/>
    <property type="match status" value="1"/>
</dbReference>
<evidence type="ECO:0000313" key="10">
    <source>
        <dbReference type="Proteomes" id="UP000828390"/>
    </source>
</evidence>
<evidence type="ECO:0000256" key="3">
    <source>
        <dbReference type="ARBA" id="ARBA00022946"/>
    </source>
</evidence>
<evidence type="ECO:0000256" key="1">
    <source>
        <dbReference type="ARBA" id="ARBA00004173"/>
    </source>
</evidence>
<keyword evidence="6" id="KW-0687">Ribonucleoprotein</keyword>
<dbReference type="EMBL" id="JAIWYP010000002">
    <property type="protein sequence ID" value="KAH3874319.1"/>
    <property type="molecule type" value="Genomic_DNA"/>
</dbReference>
<comment type="similarity">
    <text evidence="2">Belongs to the mitochondrion-specific ribosomal protein mL51 family.</text>
</comment>
<dbReference type="GO" id="GO:0005762">
    <property type="term" value="C:mitochondrial large ribosomal subunit"/>
    <property type="evidence" value="ECO:0007669"/>
    <property type="project" value="TreeGrafter"/>
</dbReference>
<sequence length="190" mass="22088">MSWLTKGITYARQLFARSSSCSQCITQVDNKTLLVESMRCRSVGPEYKFPAPSPYKTPGPNRHGYKQNWFDGGSLPRGIPTKVHALKPYRVRKTWGATKALYGRNDNIDILGDTDLTPRDLLRAPAWLKGFNGNEMQRLIRLMGMEGHKIRQLYPTYYNQNWRRIKYLYKKYNQHRGKPITNVIGTQKVY</sequence>
<evidence type="ECO:0000256" key="6">
    <source>
        <dbReference type="ARBA" id="ARBA00023274"/>
    </source>
</evidence>
<protein>
    <recommendedName>
        <fullName evidence="7">Large ribosomal subunit protein mL51</fullName>
    </recommendedName>
    <alternativeName>
        <fullName evidence="8">39S ribosomal protein L51, mitochondrial</fullName>
    </alternativeName>
</protein>
<dbReference type="Pfam" id="PF10244">
    <property type="entry name" value="MRP-L51"/>
    <property type="match status" value="1"/>
</dbReference>
<keyword evidence="5" id="KW-0496">Mitochondrion</keyword>
<gene>
    <name evidence="9" type="ORF">DPMN_037561</name>
</gene>
<reference evidence="9" key="1">
    <citation type="journal article" date="2019" name="bioRxiv">
        <title>The Genome of the Zebra Mussel, Dreissena polymorpha: A Resource for Invasive Species Research.</title>
        <authorList>
            <person name="McCartney M.A."/>
            <person name="Auch B."/>
            <person name="Kono T."/>
            <person name="Mallez S."/>
            <person name="Zhang Y."/>
            <person name="Obille A."/>
            <person name="Becker A."/>
            <person name="Abrahante J.E."/>
            <person name="Garbe J."/>
            <person name="Badalamenti J.P."/>
            <person name="Herman A."/>
            <person name="Mangelson H."/>
            <person name="Liachko I."/>
            <person name="Sullivan S."/>
            <person name="Sone E.D."/>
            <person name="Koren S."/>
            <person name="Silverstein K.A.T."/>
            <person name="Beckman K.B."/>
            <person name="Gohl D.M."/>
        </authorList>
    </citation>
    <scope>NUCLEOTIDE SEQUENCE</scope>
    <source>
        <strain evidence="9">Duluth1</strain>
        <tissue evidence="9">Whole animal</tissue>
    </source>
</reference>
<organism evidence="9 10">
    <name type="scientific">Dreissena polymorpha</name>
    <name type="common">Zebra mussel</name>
    <name type="synonym">Mytilus polymorpha</name>
    <dbReference type="NCBI Taxonomy" id="45954"/>
    <lineage>
        <taxon>Eukaryota</taxon>
        <taxon>Metazoa</taxon>
        <taxon>Spiralia</taxon>
        <taxon>Lophotrochozoa</taxon>
        <taxon>Mollusca</taxon>
        <taxon>Bivalvia</taxon>
        <taxon>Autobranchia</taxon>
        <taxon>Heteroconchia</taxon>
        <taxon>Euheterodonta</taxon>
        <taxon>Imparidentia</taxon>
        <taxon>Neoheterodontei</taxon>
        <taxon>Myida</taxon>
        <taxon>Dreissenoidea</taxon>
        <taxon>Dreissenidae</taxon>
        <taxon>Dreissena</taxon>
    </lineage>
</organism>
<comment type="caution">
    <text evidence="9">The sequence shown here is derived from an EMBL/GenBank/DDBJ whole genome shotgun (WGS) entry which is preliminary data.</text>
</comment>
<evidence type="ECO:0000256" key="8">
    <source>
        <dbReference type="ARBA" id="ARBA00035419"/>
    </source>
</evidence>
<dbReference type="AlphaFoldDB" id="A0A9D4RMY7"/>
<evidence type="ECO:0000256" key="5">
    <source>
        <dbReference type="ARBA" id="ARBA00023128"/>
    </source>
</evidence>
<evidence type="ECO:0000313" key="9">
    <source>
        <dbReference type="EMBL" id="KAH3874319.1"/>
    </source>
</evidence>
<keyword evidence="3" id="KW-0809">Transit peptide</keyword>
<keyword evidence="10" id="KW-1185">Reference proteome</keyword>
<keyword evidence="4" id="KW-0689">Ribosomal protein</keyword>
<dbReference type="OrthoDB" id="10059330at2759"/>
<dbReference type="GO" id="GO:0003735">
    <property type="term" value="F:structural constituent of ribosome"/>
    <property type="evidence" value="ECO:0007669"/>
    <property type="project" value="InterPro"/>
</dbReference>
<accession>A0A9D4RMY7</accession>
<dbReference type="PANTHER" id="PTHR13409">
    <property type="entry name" value="MITOCHONDRIAL 39S RIBOSOMAL PROTEIN L51"/>
    <property type="match status" value="1"/>
</dbReference>
<name>A0A9D4RMY7_DREPO</name>
<evidence type="ECO:0000256" key="4">
    <source>
        <dbReference type="ARBA" id="ARBA00022980"/>
    </source>
</evidence>
<reference evidence="9" key="2">
    <citation type="submission" date="2020-11" db="EMBL/GenBank/DDBJ databases">
        <authorList>
            <person name="McCartney M.A."/>
            <person name="Auch B."/>
            <person name="Kono T."/>
            <person name="Mallez S."/>
            <person name="Becker A."/>
            <person name="Gohl D.M."/>
            <person name="Silverstein K.A.T."/>
            <person name="Koren S."/>
            <person name="Bechman K.B."/>
            <person name="Herman A."/>
            <person name="Abrahante J.E."/>
            <person name="Garbe J."/>
        </authorList>
    </citation>
    <scope>NUCLEOTIDE SEQUENCE</scope>
    <source>
        <strain evidence="9">Duluth1</strain>
        <tissue evidence="9">Whole animal</tissue>
    </source>
</reference>
<proteinExistence type="inferred from homology"/>
<evidence type="ECO:0000256" key="2">
    <source>
        <dbReference type="ARBA" id="ARBA00010972"/>
    </source>
</evidence>
<dbReference type="InterPro" id="IPR019373">
    <property type="entry name" value="Ribosomal_mL51"/>
</dbReference>